<dbReference type="PANTHER" id="PTHR11070">
    <property type="entry name" value="UVRD / RECB / PCRA DNA HELICASE FAMILY MEMBER"/>
    <property type="match status" value="1"/>
</dbReference>
<evidence type="ECO:0000313" key="8">
    <source>
        <dbReference type="Proteomes" id="UP000250174"/>
    </source>
</evidence>
<feature type="binding site" evidence="5">
    <location>
        <begin position="18"/>
        <end position="25"/>
    </location>
    <ligand>
        <name>ATP</name>
        <dbReference type="ChEBI" id="CHEBI:30616"/>
    </ligand>
</feature>
<name>A0AAX1Q7K7_9BACI</name>
<keyword evidence="1 5" id="KW-0547">Nucleotide-binding</keyword>
<evidence type="ECO:0000256" key="5">
    <source>
        <dbReference type="PROSITE-ProRule" id="PRU00560"/>
    </source>
</evidence>
<dbReference type="InterPro" id="IPR027417">
    <property type="entry name" value="P-loop_NTPase"/>
</dbReference>
<dbReference type="GO" id="GO:0005524">
    <property type="term" value="F:ATP binding"/>
    <property type="evidence" value="ECO:0007669"/>
    <property type="project" value="UniProtKB-UniRule"/>
</dbReference>
<keyword evidence="3 5" id="KW-0347">Helicase</keyword>
<geneLocation type="plasmid" evidence="7">
    <name>pBEH1</name>
</geneLocation>
<keyword evidence="7" id="KW-0614">Plasmid</keyword>
<dbReference type="AlphaFoldDB" id="A0AAX1Q7K7"/>
<evidence type="ECO:0000259" key="6">
    <source>
        <dbReference type="PROSITE" id="PS51198"/>
    </source>
</evidence>
<dbReference type="Pfam" id="PF00580">
    <property type="entry name" value="UvrD-helicase"/>
    <property type="match status" value="1"/>
</dbReference>
<dbReference type="GO" id="GO:0016787">
    <property type="term" value="F:hydrolase activity"/>
    <property type="evidence" value="ECO:0007669"/>
    <property type="project" value="UniProtKB-UniRule"/>
</dbReference>
<evidence type="ECO:0000313" key="7">
    <source>
        <dbReference type="EMBL" id="RAS76656.1"/>
    </source>
</evidence>
<comment type="caution">
    <text evidence="7">The sequence shown here is derived from an EMBL/GenBank/DDBJ whole genome shotgun (WGS) entry which is preliminary data.</text>
</comment>
<evidence type="ECO:0000256" key="4">
    <source>
        <dbReference type="ARBA" id="ARBA00022840"/>
    </source>
</evidence>
<dbReference type="EMBL" id="LVYK01000026">
    <property type="protein sequence ID" value="RAS76656.1"/>
    <property type="molecule type" value="Genomic_DNA"/>
</dbReference>
<accession>A0AAX1Q7K7</accession>
<dbReference type="GO" id="GO:0000725">
    <property type="term" value="P:recombinational repair"/>
    <property type="evidence" value="ECO:0007669"/>
    <property type="project" value="TreeGrafter"/>
</dbReference>
<dbReference type="SUPFAM" id="SSF52540">
    <property type="entry name" value="P-loop containing nucleoside triphosphate hydrolases"/>
    <property type="match status" value="1"/>
</dbReference>
<dbReference type="GO" id="GO:0043138">
    <property type="term" value="F:3'-5' DNA helicase activity"/>
    <property type="evidence" value="ECO:0007669"/>
    <property type="project" value="TreeGrafter"/>
</dbReference>
<evidence type="ECO:0000256" key="1">
    <source>
        <dbReference type="ARBA" id="ARBA00022741"/>
    </source>
</evidence>
<keyword evidence="2 5" id="KW-0378">Hydrolase</keyword>
<organism evidence="7 8">
    <name type="scientific">Priestia endophytica</name>
    <dbReference type="NCBI Taxonomy" id="135735"/>
    <lineage>
        <taxon>Bacteria</taxon>
        <taxon>Bacillati</taxon>
        <taxon>Bacillota</taxon>
        <taxon>Bacilli</taxon>
        <taxon>Bacillales</taxon>
        <taxon>Bacillaceae</taxon>
        <taxon>Priestia</taxon>
    </lineage>
</organism>
<dbReference type="InterPro" id="IPR000212">
    <property type="entry name" value="DNA_helicase_UvrD/REP"/>
</dbReference>
<proteinExistence type="predicted"/>
<sequence length="647" mass="75370">MKLVEGLNIIEQFTIVNAPAGSGKTTSVSKNIKKLLSNSKKKILCITYTNKAAEQLSERIDDERVNIGTIHSFIGNFMSPFFKIKPIVEYFLEYYDEHILEILEGTDEKDVARLERYLERYNLPKDFQVTKETIAKNISHLEYGETQFTSFLHGRLSHDDLLVFSKAVFKKFPKLNKAISHQYSYIFIDEYQDTKSDILELFYNATLQSDTKLTLLGDEMQQIYQDRVEDFQQIINRSFVRDYSLKNNWRSQGNIVSLLNNLYYDSSYKQNPQKPAQKKPKIHIVEDLTNIQTDALQLVLHNSELFKAIGSYNLYDAYNKRYKLYDKYRSKDILFDLTSNNPDDLMALLIFILEITDLFDNKQFGHLIQKIINFKFSNKEIWKIKSHLDKVKVSQHLEGLSKEIKKEITIEELLNFLSASEIVDTSYIGTIINNIDDDLEFKNKINSVKFSEFINCYREIKNPKFSTQHAVKGEGYDHVALKVSDGTNNPNVKMYLFLEMLSKDLFNYQDLCSINVVVVNNIKNFTDSVGKKVSKLNASDYKQYKHQCSLCIINIKKALIVNKSLYEEFFAKDIISFEEKLNISTFKKCITAVNRIEGVLLAYKLFYVGCSRAKKKLDVYVTQKNIQGFKKEFISKMKEIKFEVEVH</sequence>
<dbReference type="PROSITE" id="PS51198">
    <property type="entry name" value="UVRD_HELICASE_ATP_BIND"/>
    <property type="match status" value="1"/>
</dbReference>
<dbReference type="Gene3D" id="3.40.50.300">
    <property type="entry name" value="P-loop containing nucleotide triphosphate hydrolases"/>
    <property type="match status" value="1"/>
</dbReference>
<evidence type="ECO:0000256" key="3">
    <source>
        <dbReference type="ARBA" id="ARBA00022806"/>
    </source>
</evidence>
<dbReference type="InterPro" id="IPR014016">
    <property type="entry name" value="UvrD-like_ATP-bd"/>
</dbReference>
<dbReference type="PANTHER" id="PTHR11070:SF2">
    <property type="entry name" value="ATP-DEPENDENT DNA HELICASE SRS2"/>
    <property type="match status" value="1"/>
</dbReference>
<keyword evidence="4 5" id="KW-0067">ATP-binding</keyword>
<dbReference type="GO" id="GO:0003677">
    <property type="term" value="F:DNA binding"/>
    <property type="evidence" value="ECO:0007669"/>
    <property type="project" value="InterPro"/>
</dbReference>
<dbReference type="Proteomes" id="UP000250174">
    <property type="component" value="Unassembled WGS sequence"/>
</dbReference>
<protein>
    <recommendedName>
        <fullName evidence="6">UvrD-like helicase ATP-binding domain-containing protein</fullName>
    </recommendedName>
</protein>
<gene>
    <name evidence="7" type="ORF">A3864_12595</name>
</gene>
<reference evidence="7 8" key="1">
    <citation type="submission" date="2016-03" db="EMBL/GenBank/DDBJ databases">
        <title>Comparison of Bacillus endophyticus and B. anthracis characteristics using whole genome sequence analysis and microbiological techniques.</title>
        <authorList>
            <person name="Lekota K.E."/>
            <person name="Mafofo J."/>
            <person name="Rees J."/>
            <person name="Muchadeyi F.C."/>
            <person name="Madoroba E."/>
            <person name="Van Heerden H."/>
        </authorList>
    </citation>
    <scope>NUCLEOTIDE SEQUENCE [LARGE SCALE GENOMIC DNA]</scope>
    <source>
        <strain evidence="7 8">3631_10C</strain>
        <plasmid evidence="7">pBEH1</plasmid>
    </source>
</reference>
<feature type="domain" description="UvrD-like helicase ATP-binding" evidence="6">
    <location>
        <begin position="1"/>
        <end position="265"/>
    </location>
</feature>
<evidence type="ECO:0000256" key="2">
    <source>
        <dbReference type="ARBA" id="ARBA00022801"/>
    </source>
</evidence>